<dbReference type="PANTHER" id="PTHR43820:SF4">
    <property type="entry name" value="HIGH-AFFINITY BRANCHED-CHAIN AMINO ACID TRANSPORT ATP-BINDING PROTEIN LIVF"/>
    <property type="match status" value="1"/>
</dbReference>
<evidence type="ECO:0000259" key="6">
    <source>
        <dbReference type="PROSITE" id="PS50893"/>
    </source>
</evidence>
<dbReference type="Proteomes" id="UP001174909">
    <property type="component" value="Unassembled WGS sequence"/>
</dbReference>
<dbReference type="Gene3D" id="3.40.50.300">
    <property type="entry name" value="P-loop containing nucleotide triphosphate hydrolases"/>
    <property type="match status" value="1"/>
</dbReference>
<comment type="caution">
    <text evidence="7">The sequence shown here is derived from an EMBL/GenBank/DDBJ whole genome shotgun (WGS) entry which is preliminary data.</text>
</comment>
<evidence type="ECO:0000256" key="4">
    <source>
        <dbReference type="ARBA" id="ARBA00022840"/>
    </source>
</evidence>
<dbReference type="InterPro" id="IPR052156">
    <property type="entry name" value="BCAA_Transport_ATP-bd_LivF"/>
</dbReference>
<dbReference type="InterPro" id="IPR003593">
    <property type="entry name" value="AAA+_ATPase"/>
</dbReference>
<evidence type="ECO:0000313" key="8">
    <source>
        <dbReference type="Proteomes" id="UP001174909"/>
    </source>
</evidence>
<sequence>MEVDEGDIVTLIGANGAGKSTTLRAVSGLVRASRGEIWFDGARIDTLPADAVVKRGIAHVPEGRRVFPELTVYENLNTGAFLRRDKEGIKQDLENVYERFPRLKERRTQYGKTLSGGEQQMLAIGRALMARPRLLLLDEPSLGLSPVMVQEIAKIIVDINARGVPVVLVEQNAELALKLARYAYVLETGRVALEGEAQQIRNDQHVRKVYLGG</sequence>
<keyword evidence="5" id="KW-0029">Amino-acid transport</keyword>
<dbReference type="PANTHER" id="PTHR43820">
    <property type="entry name" value="HIGH-AFFINITY BRANCHED-CHAIN AMINO ACID TRANSPORT ATP-BINDING PROTEIN LIVF"/>
    <property type="match status" value="1"/>
</dbReference>
<dbReference type="CDD" id="cd03224">
    <property type="entry name" value="ABC_TM1139_LivF_branched"/>
    <property type="match status" value="1"/>
</dbReference>
<evidence type="ECO:0000256" key="2">
    <source>
        <dbReference type="ARBA" id="ARBA00022448"/>
    </source>
</evidence>
<organism evidence="7 8">
    <name type="scientific">Geodia barretti</name>
    <name type="common">Barrett's horny sponge</name>
    <dbReference type="NCBI Taxonomy" id="519541"/>
    <lineage>
        <taxon>Eukaryota</taxon>
        <taxon>Metazoa</taxon>
        <taxon>Porifera</taxon>
        <taxon>Demospongiae</taxon>
        <taxon>Heteroscleromorpha</taxon>
        <taxon>Tetractinellida</taxon>
        <taxon>Astrophorina</taxon>
        <taxon>Geodiidae</taxon>
        <taxon>Geodia</taxon>
    </lineage>
</organism>
<dbReference type="GO" id="GO:0005524">
    <property type="term" value="F:ATP binding"/>
    <property type="evidence" value="ECO:0007669"/>
    <property type="project" value="UniProtKB-KW"/>
</dbReference>
<keyword evidence="4 7" id="KW-0067">ATP-binding</keyword>
<dbReference type="InterPro" id="IPR027417">
    <property type="entry name" value="P-loop_NTPase"/>
</dbReference>
<dbReference type="GO" id="GO:0016887">
    <property type="term" value="F:ATP hydrolysis activity"/>
    <property type="evidence" value="ECO:0007669"/>
    <property type="project" value="InterPro"/>
</dbReference>
<dbReference type="GO" id="GO:0015807">
    <property type="term" value="P:L-amino acid transport"/>
    <property type="evidence" value="ECO:0007669"/>
    <property type="project" value="TreeGrafter"/>
</dbReference>
<gene>
    <name evidence="7" type="ORF">GBAR_LOCUS26307</name>
</gene>
<dbReference type="GO" id="GO:0015658">
    <property type="term" value="F:branched-chain amino acid transmembrane transporter activity"/>
    <property type="evidence" value="ECO:0007669"/>
    <property type="project" value="TreeGrafter"/>
</dbReference>
<dbReference type="AlphaFoldDB" id="A0AA35XDM3"/>
<dbReference type="SUPFAM" id="SSF52540">
    <property type="entry name" value="P-loop containing nucleoside triphosphate hydrolases"/>
    <property type="match status" value="1"/>
</dbReference>
<comment type="similarity">
    <text evidence="1">Belongs to the ABC transporter superfamily.</text>
</comment>
<accession>A0AA35XDM3</accession>
<evidence type="ECO:0000256" key="3">
    <source>
        <dbReference type="ARBA" id="ARBA00022741"/>
    </source>
</evidence>
<protein>
    <submittedName>
        <fullName evidence="7">High-affinity branched-chain amino acid transport ATP-binding protein LivF</fullName>
    </submittedName>
</protein>
<evidence type="ECO:0000256" key="1">
    <source>
        <dbReference type="ARBA" id="ARBA00005417"/>
    </source>
</evidence>
<dbReference type="Pfam" id="PF00005">
    <property type="entry name" value="ABC_tran"/>
    <property type="match status" value="1"/>
</dbReference>
<dbReference type="PROSITE" id="PS50893">
    <property type="entry name" value="ABC_TRANSPORTER_2"/>
    <property type="match status" value="1"/>
</dbReference>
<dbReference type="InterPro" id="IPR003439">
    <property type="entry name" value="ABC_transporter-like_ATP-bd"/>
</dbReference>
<reference evidence="7" key="1">
    <citation type="submission" date="2023-03" db="EMBL/GenBank/DDBJ databases">
        <authorList>
            <person name="Steffen K."/>
            <person name="Cardenas P."/>
        </authorList>
    </citation>
    <scope>NUCLEOTIDE SEQUENCE</scope>
</reference>
<evidence type="ECO:0000313" key="7">
    <source>
        <dbReference type="EMBL" id="CAI8047590.1"/>
    </source>
</evidence>
<keyword evidence="8" id="KW-1185">Reference proteome</keyword>
<keyword evidence="3" id="KW-0547">Nucleotide-binding</keyword>
<name>A0AA35XDM3_GEOBA</name>
<dbReference type="EMBL" id="CASHTH010003663">
    <property type="protein sequence ID" value="CAI8047590.1"/>
    <property type="molecule type" value="Genomic_DNA"/>
</dbReference>
<dbReference type="InterPro" id="IPR017871">
    <property type="entry name" value="ABC_transporter-like_CS"/>
</dbReference>
<dbReference type="PROSITE" id="PS00211">
    <property type="entry name" value="ABC_TRANSPORTER_1"/>
    <property type="match status" value="1"/>
</dbReference>
<feature type="domain" description="ABC transporter" evidence="6">
    <location>
        <begin position="1"/>
        <end position="213"/>
    </location>
</feature>
<evidence type="ECO:0000256" key="5">
    <source>
        <dbReference type="ARBA" id="ARBA00022970"/>
    </source>
</evidence>
<proteinExistence type="inferred from homology"/>
<dbReference type="SMART" id="SM00382">
    <property type="entry name" value="AAA"/>
    <property type="match status" value="1"/>
</dbReference>
<keyword evidence="2" id="KW-0813">Transport</keyword>